<proteinExistence type="predicted"/>
<evidence type="ECO:0000313" key="2">
    <source>
        <dbReference type="EMBL" id="KZW03461.1"/>
    </source>
</evidence>
<dbReference type="InParanoid" id="A0A165QDS7"/>
<dbReference type="AlphaFoldDB" id="A0A165QDS7"/>
<name>A0A165QDS7_EXIGL</name>
<feature type="compositionally biased region" description="Acidic residues" evidence="1">
    <location>
        <begin position="276"/>
        <end position="297"/>
    </location>
</feature>
<organism evidence="2 3">
    <name type="scientific">Exidia glandulosa HHB12029</name>
    <dbReference type="NCBI Taxonomy" id="1314781"/>
    <lineage>
        <taxon>Eukaryota</taxon>
        <taxon>Fungi</taxon>
        <taxon>Dikarya</taxon>
        <taxon>Basidiomycota</taxon>
        <taxon>Agaricomycotina</taxon>
        <taxon>Agaricomycetes</taxon>
        <taxon>Auriculariales</taxon>
        <taxon>Exidiaceae</taxon>
        <taxon>Exidia</taxon>
    </lineage>
</organism>
<reference evidence="2 3" key="1">
    <citation type="journal article" date="2016" name="Mol. Biol. Evol.">
        <title>Comparative Genomics of Early-Diverging Mushroom-Forming Fungi Provides Insights into the Origins of Lignocellulose Decay Capabilities.</title>
        <authorList>
            <person name="Nagy L.G."/>
            <person name="Riley R."/>
            <person name="Tritt A."/>
            <person name="Adam C."/>
            <person name="Daum C."/>
            <person name="Floudas D."/>
            <person name="Sun H."/>
            <person name="Yadav J.S."/>
            <person name="Pangilinan J."/>
            <person name="Larsson K.H."/>
            <person name="Matsuura K."/>
            <person name="Barry K."/>
            <person name="Labutti K."/>
            <person name="Kuo R."/>
            <person name="Ohm R.A."/>
            <person name="Bhattacharya S.S."/>
            <person name="Shirouzu T."/>
            <person name="Yoshinaga Y."/>
            <person name="Martin F.M."/>
            <person name="Grigoriev I.V."/>
            <person name="Hibbett D.S."/>
        </authorList>
    </citation>
    <scope>NUCLEOTIDE SEQUENCE [LARGE SCALE GENOMIC DNA]</scope>
    <source>
        <strain evidence="2 3">HHB12029</strain>
    </source>
</reference>
<dbReference type="EMBL" id="KV425883">
    <property type="protein sequence ID" value="KZW03461.1"/>
    <property type="molecule type" value="Genomic_DNA"/>
</dbReference>
<keyword evidence="3" id="KW-1185">Reference proteome</keyword>
<accession>A0A165QDS7</accession>
<dbReference type="Proteomes" id="UP000077266">
    <property type="component" value="Unassembled WGS sequence"/>
</dbReference>
<feature type="region of interest" description="Disordered" evidence="1">
    <location>
        <begin position="250"/>
        <end position="297"/>
    </location>
</feature>
<sequence length="297" mass="33605">MVDATLNAGDVTADGYFEYIVSARVVEQTTRHKEGLYWSYTRSKIDIANVVSPLHKYQELNIRPLLADFWVNGNPVSIRNPSVAMEFDNYVLGDVVYPTQLYIDRAIVQSYLARRDSEDFARTNEVYDSILDELRLRTDFKMIGQEYCVDRAVANPIPVSNSRRRPRLRMMMPAGRHYHSPPPEIPKGVRTLERGRGCWDGSLNSATVATRGEVGALLKELFDLPRALRKLEAYVDYAAIEAEMVESEASVSIKNSDSADDNNGHEDNDDGHNDDGHDDDDDGSVDDDDRYEYDDAL</sequence>
<protein>
    <submittedName>
        <fullName evidence="2">Uncharacterized protein</fullName>
    </submittedName>
</protein>
<gene>
    <name evidence="2" type="ORF">EXIGLDRAFT_758814</name>
</gene>
<evidence type="ECO:0000313" key="3">
    <source>
        <dbReference type="Proteomes" id="UP000077266"/>
    </source>
</evidence>
<feature type="compositionally biased region" description="Basic and acidic residues" evidence="1">
    <location>
        <begin position="262"/>
        <end position="275"/>
    </location>
</feature>
<evidence type="ECO:0000256" key="1">
    <source>
        <dbReference type="SAM" id="MobiDB-lite"/>
    </source>
</evidence>